<dbReference type="InterPro" id="IPR025245">
    <property type="entry name" value="DUF4197"/>
</dbReference>
<protein>
    <submittedName>
        <fullName evidence="2">DUF4197 domain-containing protein</fullName>
    </submittedName>
</protein>
<reference evidence="2 3" key="1">
    <citation type="submission" date="2019-05" db="EMBL/GenBank/DDBJ databases">
        <title>Thiomicrorhabdus sediminis sp. nov, a novel sulfur-oxidizing bacterium isolated from coastal sediment.</title>
        <authorList>
            <person name="Liu X."/>
        </authorList>
    </citation>
    <scope>NUCLEOTIDE SEQUENCE [LARGE SCALE GENOMIC DNA]</scope>
    <source>
        <strain evidence="2 3">G1</strain>
    </source>
</reference>
<keyword evidence="3" id="KW-1185">Reference proteome</keyword>
<dbReference type="KEGG" id="thig:FE785_00100"/>
<name>A0A4P9K2U1_9GAMM</name>
<dbReference type="OrthoDB" id="5292580at2"/>
<feature type="chain" id="PRO_5020316010" evidence="1">
    <location>
        <begin position="33"/>
        <end position="262"/>
    </location>
</feature>
<keyword evidence="1" id="KW-0732">Signal</keyword>
<dbReference type="RefSeq" id="WP_138563204.1">
    <property type="nucleotide sequence ID" value="NZ_CP040602.1"/>
</dbReference>
<proteinExistence type="predicted"/>
<organism evidence="2 3">
    <name type="scientific">Thiomicrorhabdus sediminis</name>
    <dbReference type="NCBI Taxonomy" id="2580412"/>
    <lineage>
        <taxon>Bacteria</taxon>
        <taxon>Pseudomonadati</taxon>
        <taxon>Pseudomonadota</taxon>
        <taxon>Gammaproteobacteria</taxon>
        <taxon>Thiotrichales</taxon>
        <taxon>Piscirickettsiaceae</taxon>
        <taxon>Thiomicrorhabdus</taxon>
    </lineage>
</organism>
<gene>
    <name evidence="2" type="ORF">FE785_00100</name>
</gene>
<accession>A0A4P9K2U1</accession>
<dbReference type="Proteomes" id="UP000304864">
    <property type="component" value="Chromosome"/>
</dbReference>
<evidence type="ECO:0000256" key="1">
    <source>
        <dbReference type="SAM" id="SignalP"/>
    </source>
</evidence>
<dbReference type="AlphaFoldDB" id="A0A4P9K2U1"/>
<evidence type="ECO:0000313" key="3">
    <source>
        <dbReference type="Proteomes" id="UP000304864"/>
    </source>
</evidence>
<evidence type="ECO:0000313" key="2">
    <source>
        <dbReference type="EMBL" id="QCU89139.1"/>
    </source>
</evidence>
<dbReference type="EMBL" id="CP040602">
    <property type="protein sequence ID" value="QCU89139.1"/>
    <property type="molecule type" value="Genomic_DNA"/>
</dbReference>
<sequence>MPTQIPTSVNLKTQSLLLAGLLSLTLTAPAQANWWEQGAELLKSLQGTADTNTTQNSSISNTLSNTDIETAFKQALSQGSKVVVEQLSVKDGFNADPKIHIPLPKNLQTVQSTLDRFGMGSYMDDVELKLNRAAEAATPEAKKLFLDAISQMTFEDVQKIYKGPQDSATQYLKGKTSPALTEKMKPIVENTLNQVGAIQAYDGAISKYKDLPFVPDVKTDLLNHVVSKALDGMFYYIAEEEAAIRQDPLKQSTELLKKVFGN</sequence>
<feature type="signal peptide" evidence="1">
    <location>
        <begin position="1"/>
        <end position="32"/>
    </location>
</feature>
<dbReference type="Pfam" id="PF13852">
    <property type="entry name" value="DUF4197"/>
    <property type="match status" value="1"/>
</dbReference>